<evidence type="ECO:0000256" key="1">
    <source>
        <dbReference type="PROSITE-ProRule" id="PRU00268"/>
    </source>
</evidence>
<organism evidence="3 4">
    <name type="scientific">Neotoma lepida</name>
    <name type="common">Desert woodrat</name>
    <dbReference type="NCBI Taxonomy" id="56216"/>
    <lineage>
        <taxon>Eukaryota</taxon>
        <taxon>Metazoa</taxon>
        <taxon>Chordata</taxon>
        <taxon>Craniata</taxon>
        <taxon>Vertebrata</taxon>
        <taxon>Euteleostomi</taxon>
        <taxon>Mammalia</taxon>
        <taxon>Eutheria</taxon>
        <taxon>Euarchontoglires</taxon>
        <taxon>Glires</taxon>
        <taxon>Rodentia</taxon>
        <taxon>Myomorpha</taxon>
        <taxon>Muroidea</taxon>
        <taxon>Cricetidae</taxon>
        <taxon>Neotominae</taxon>
        <taxon>Neotoma</taxon>
    </lineage>
</organism>
<dbReference type="Proteomes" id="UP000092124">
    <property type="component" value="Unassembled WGS sequence"/>
</dbReference>
<dbReference type="GO" id="GO:0006412">
    <property type="term" value="P:translation"/>
    <property type="evidence" value="ECO:0007669"/>
    <property type="project" value="InterPro"/>
</dbReference>
<dbReference type="SUPFAM" id="SSF54768">
    <property type="entry name" value="dsRNA-binding domain-like"/>
    <property type="match status" value="1"/>
</dbReference>
<dbReference type="InterPro" id="IPR014721">
    <property type="entry name" value="Ribsml_uS5_D2-typ_fold_subgr"/>
</dbReference>
<keyword evidence="1" id="KW-0689">Ribosomal protein</keyword>
<dbReference type="STRING" id="56216.A0A1A6FU67"/>
<dbReference type="Pfam" id="PF00333">
    <property type="entry name" value="Ribosomal_S5"/>
    <property type="match status" value="1"/>
</dbReference>
<dbReference type="GO" id="GO:0005840">
    <property type="term" value="C:ribosome"/>
    <property type="evidence" value="ECO:0007669"/>
    <property type="project" value="UniProtKB-KW"/>
</dbReference>
<feature type="domain" description="S5 DRBM" evidence="2">
    <location>
        <begin position="1"/>
        <end position="66"/>
    </location>
</feature>
<reference evidence="3 4" key="1">
    <citation type="submission" date="2016-06" db="EMBL/GenBank/DDBJ databases">
        <title>The Draft Genome Sequence and Annotation of the Desert Woodrat Neotoma lepida.</title>
        <authorList>
            <person name="Campbell M."/>
            <person name="Oakeson K.F."/>
            <person name="Yandell M."/>
            <person name="Halpert J.R."/>
            <person name="Dearing D."/>
        </authorList>
    </citation>
    <scope>NUCLEOTIDE SEQUENCE [LARGE SCALE GENOMIC DNA]</scope>
    <source>
        <strain evidence="3">417</strain>
        <tissue evidence="3">Liver</tissue>
    </source>
</reference>
<keyword evidence="1" id="KW-0687">Ribonucleoprotein</keyword>
<evidence type="ECO:0000259" key="2">
    <source>
        <dbReference type="PROSITE" id="PS50881"/>
    </source>
</evidence>
<keyword evidence="4" id="KW-1185">Reference proteome</keyword>
<protein>
    <recommendedName>
        <fullName evidence="2">S5 DRBM domain-containing protein</fullName>
    </recommendedName>
</protein>
<dbReference type="GO" id="GO:0003735">
    <property type="term" value="F:structural constituent of ribosome"/>
    <property type="evidence" value="ECO:0007669"/>
    <property type="project" value="UniProtKB-UniRule"/>
</dbReference>
<evidence type="ECO:0000313" key="4">
    <source>
        <dbReference type="Proteomes" id="UP000092124"/>
    </source>
</evidence>
<dbReference type="InterPro" id="IPR013810">
    <property type="entry name" value="Ribosomal_uS5_N"/>
</dbReference>
<name>A0A1A6FU67_NEOLE</name>
<dbReference type="GO" id="GO:0003723">
    <property type="term" value="F:RNA binding"/>
    <property type="evidence" value="ECO:0007669"/>
    <property type="project" value="InterPro"/>
</dbReference>
<evidence type="ECO:0000313" key="3">
    <source>
        <dbReference type="EMBL" id="OBS57115.1"/>
    </source>
</evidence>
<proteinExistence type="predicted"/>
<dbReference type="EMBL" id="LZPO01117518">
    <property type="protein sequence ID" value="OBS57115.1"/>
    <property type="molecule type" value="Genomic_DNA"/>
</dbReference>
<comment type="caution">
    <text evidence="3">The sequence shown here is derived from an EMBL/GenBank/DDBJ whole genome shotgun (WGS) entry which is preliminary data.</text>
</comment>
<dbReference type="GO" id="GO:1990904">
    <property type="term" value="C:ribonucleoprotein complex"/>
    <property type="evidence" value="ECO:0007669"/>
    <property type="project" value="UniProtKB-UniRule"/>
</dbReference>
<dbReference type="Gene3D" id="3.30.230.10">
    <property type="match status" value="1"/>
</dbReference>
<gene>
    <name evidence="3" type="ORF">A6R68_11760</name>
</gene>
<dbReference type="AlphaFoldDB" id="A0A1A6FU67"/>
<accession>A0A1A6FU67</accession>
<sequence length="78" mass="8774">MIAKIMPIQKQTRAGQCTRHKAFVTIGDYYGQVARACTTTLGNFAKATINAISKTYSYVTPQPLERDYVHQISLSRIH</sequence>
<dbReference type="PROSITE" id="PS50881">
    <property type="entry name" value="S5_DSRBD"/>
    <property type="match status" value="1"/>
</dbReference>